<dbReference type="RefSeq" id="WP_088522165.1">
    <property type="nucleotide sequence ID" value="NZ_FYDG01000015.1"/>
</dbReference>
<sequence>MTSEARRAAVAAYKERKATAGIYAVRCTASGEVWVGAWVDLATIQNRLWFALRQDAHPRRDVLEAWRRHGESRFSFEILETLEDEASPYVRAAQLKDRAQHWREKLAAKPI</sequence>
<evidence type="ECO:0000313" key="2">
    <source>
        <dbReference type="Proteomes" id="UP000198418"/>
    </source>
</evidence>
<proteinExistence type="predicted"/>
<organism evidence="1 2">
    <name type="scientific">Rhodoblastus acidophilus</name>
    <name type="common">Rhodopseudomonas acidophila</name>
    <dbReference type="NCBI Taxonomy" id="1074"/>
    <lineage>
        <taxon>Bacteria</taxon>
        <taxon>Pseudomonadati</taxon>
        <taxon>Pseudomonadota</taxon>
        <taxon>Alphaproteobacteria</taxon>
        <taxon>Hyphomicrobiales</taxon>
        <taxon>Rhodoblastaceae</taxon>
        <taxon>Rhodoblastus</taxon>
    </lineage>
</organism>
<dbReference type="Proteomes" id="UP000198418">
    <property type="component" value="Unassembled WGS sequence"/>
</dbReference>
<name>A0A212S7W2_RHOAC</name>
<dbReference type="AlphaFoldDB" id="A0A212S7W2"/>
<evidence type="ECO:0000313" key="1">
    <source>
        <dbReference type="EMBL" id="SNB81427.1"/>
    </source>
</evidence>
<dbReference type="CDD" id="cd10451">
    <property type="entry name" value="GIY-YIG_LuxR_like"/>
    <property type="match status" value="1"/>
</dbReference>
<dbReference type="Gene3D" id="3.40.1440.10">
    <property type="entry name" value="GIY-YIG endonuclease"/>
    <property type="match status" value="1"/>
</dbReference>
<gene>
    <name evidence="1" type="ORF">SAMN06265338_11542</name>
</gene>
<dbReference type="OrthoDB" id="7270972at2"/>
<accession>A0A212S7W2</accession>
<dbReference type="EMBL" id="FYDG01000015">
    <property type="protein sequence ID" value="SNB81427.1"/>
    <property type="molecule type" value="Genomic_DNA"/>
</dbReference>
<protein>
    <recommendedName>
        <fullName evidence="3">GIY-YIG nuclease family protein</fullName>
    </recommendedName>
</protein>
<dbReference type="SUPFAM" id="SSF82771">
    <property type="entry name" value="GIY-YIG endonuclease"/>
    <property type="match status" value="1"/>
</dbReference>
<keyword evidence="2" id="KW-1185">Reference proteome</keyword>
<evidence type="ECO:0008006" key="3">
    <source>
        <dbReference type="Google" id="ProtNLM"/>
    </source>
</evidence>
<reference evidence="2" key="1">
    <citation type="submission" date="2017-06" db="EMBL/GenBank/DDBJ databases">
        <authorList>
            <person name="Varghese N."/>
            <person name="Submissions S."/>
        </authorList>
    </citation>
    <scope>NUCLEOTIDE SEQUENCE [LARGE SCALE GENOMIC DNA]</scope>
    <source>
        <strain evidence="2">DSM 137</strain>
    </source>
</reference>
<dbReference type="InterPro" id="IPR035901">
    <property type="entry name" value="GIY-YIG_endonuc_sf"/>
</dbReference>